<gene>
    <name evidence="1" type="ORF">Fot_03797</name>
</gene>
<name>A0ABD1XDQ8_9LAMI</name>
<dbReference type="AlphaFoldDB" id="A0ABD1XDQ8"/>
<keyword evidence="2" id="KW-1185">Reference proteome</keyword>
<sequence length="139" mass="15439">MKGVGVKTTHQKRRSALLQQVMRPQKNITIDEIDEPNFDLGIDSQPNANCLLLHDGLVLIEEGIKMIDLDGMDNTLVASFDPVEQSGNGSTPKPMKIDSIEQCSGLNTLDDDLVFSKEDLIFIVESAEQHRFDVRDTNA</sequence>
<comment type="caution">
    <text evidence="1">The sequence shown here is derived from an EMBL/GenBank/DDBJ whole genome shotgun (WGS) entry which is preliminary data.</text>
</comment>
<dbReference type="Proteomes" id="UP001604277">
    <property type="component" value="Unassembled WGS sequence"/>
</dbReference>
<reference evidence="2" key="1">
    <citation type="submission" date="2024-07" db="EMBL/GenBank/DDBJ databases">
        <title>Two chromosome-level genome assemblies of Korean endemic species Abeliophyllum distichum and Forsythia ovata (Oleaceae).</title>
        <authorList>
            <person name="Jang H."/>
        </authorList>
    </citation>
    <scope>NUCLEOTIDE SEQUENCE [LARGE SCALE GENOMIC DNA]</scope>
</reference>
<protein>
    <submittedName>
        <fullName evidence="1">Uncharacterized protein</fullName>
    </submittedName>
</protein>
<accession>A0ABD1XDQ8</accession>
<evidence type="ECO:0000313" key="1">
    <source>
        <dbReference type="EMBL" id="KAL2559058.1"/>
    </source>
</evidence>
<evidence type="ECO:0000313" key="2">
    <source>
        <dbReference type="Proteomes" id="UP001604277"/>
    </source>
</evidence>
<organism evidence="1 2">
    <name type="scientific">Forsythia ovata</name>
    <dbReference type="NCBI Taxonomy" id="205694"/>
    <lineage>
        <taxon>Eukaryota</taxon>
        <taxon>Viridiplantae</taxon>
        <taxon>Streptophyta</taxon>
        <taxon>Embryophyta</taxon>
        <taxon>Tracheophyta</taxon>
        <taxon>Spermatophyta</taxon>
        <taxon>Magnoliopsida</taxon>
        <taxon>eudicotyledons</taxon>
        <taxon>Gunneridae</taxon>
        <taxon>Pentapetalae</taxon>
        <taxon>asterids</taxon>
        <taxon>lamiids</taxon>
        <taxon>Lamiales</taxon>
        <taxon>Oleaceae</taxon>
        <taxon>Forsythieae</taxon>
        <taxon>Forsythia</taxon>
    </lineage>
</organism>
<dbReference type="EMBL" id="JBFOLJ010000001">
    <property type="protein sequence ID" value="KAL2559058.1"/>
    <property type="molecule type" value="Genomic_DNA"/>
</dbReference>
<proteinExistence type="predicted"/>